<protein>
    <submittedName>
        <fullName evidence="2">Uncharacterized protein</fullName>
    </submittedName>
</protein>
<evidence type="ECO:0000256" key="1">
    <source>
        <dbReference type="SAM" id="MobiDB-lite"/>
    </source>
</evidence>
<comment type="caution">
    <text evidence="2">The sequence shown here is derived from an EMBL/GenBank/DDBJ whole genome shotgun (WGS) entry which is preliminary data.</text>
</comment>
<reference evidence="2" key="1">
    <citation type="submission" date="2021-07" db="EMBL/GenBank/DDBJ databases">
        <title>Elsinoe batatas strain:CRI-CJ2 Genome sequencing and assembly.</title>
        <authorList>
            <person name="Huang L."/>
        </authorList>
    </citation>
    <scope>NUCLEOTIDE SEQUENCE</scope>
    <source>
        <strain evidence="2">CRI-CJ2</strain>
    </source>
</reference>
<dbReference type="AlphaFoldDB" id="A0A8K0L248"/>
<gene>
    <name evidence="2" type="ORF">KVT40_005738</name>
</gene>
<feature type="compositionally biased region" description="Pro residues" evidence="1">
    <location>
        <begin position="204"/>
        <end position="213"/>
    </location>
</feature>
<dbReference type="EMBL" id="JAESVG020000006">
    <property type="protein sequence ID" value="KAG8626793.1"/>
    <property type="molecule type" value="Genomic_DNA"/>
</dbReference>
<proteinExistence type="predicted"/>
<sequence length="264" mass="29483">MNDHCSFSNVPGSHGIHNRGYKPDGYWNYTYRQWKWINDIYSEHTNDEDELSYRAAVWIVGNDHQGAAAIIRRCYEYGAVNGGPPDPQVLETIHEIIQMSDRAHDTVRNTHRQHRLLSTDVEKTQNEYPDLSVIDVPFLRLPRRSLQPRQELQLPPPPPTQDLPPAATEGLPTSSSRGTAGHGDPLPPPAGSSTLSPITQLPLSTPPAAPQPAPTTGRTQAPPHYNTHPNAPGPYGFYPPPGTYHPHYTPYFGHYYSQTSPPYM</sequence>
<feature type="compositionally biased region" description="Polar residues" evidence="1">
    <location>
        <begin position="191"/>
        <end position="203"/>
    </location>
</feature>
<keyword evidence="3" id="KW-1185">Reference proteome</keyword>
<accession>A0A8K0L248</accession>
<organism evidence="2 3">
    <name type="scientific">Elsinoe batatas</name>
    <dbReference type="NCBI Taxonomy" id="2601811"/>
    <lineage>
        <taxon>Eukaryota</taxon>
        <taxon>Fungi</taxon>
        <taxon>Dikarya</taxon>
        <taxon>Ascomycota</taxon>
        <taxon>Pezizomycotina</taxon>
        <taxon>Dothideomycetes</taxon>
        <taxon>Dothideomycetidae</taxon>
        <taxon>Myriangiales</taxon>
        <taxon>Elsinoaceae</taxon>
        <taxon>Elsinoe</taxon>
    </lineage>
</organism>
<feature type="region of interest" description="Disordered" evidence="1">
    <location>
        <begin position="147"/>
        <end position="240"/>
    </location>
</feature>
<feature type="compositionally biased region" description="Low complexity" evidence="1">
    <location>
        <begin position="214"/>
        <end position="223"/>
    </location>
</feature>
<name>A0A8K0L248_9PEZI</name>
<evidence type="ECO:0000313" key="2">
    <source>
        <dbReference type="EMBL" id="KAG8626793.1"/>
    </source>
</evidence>
<dbReference type="Proteomes" id="UP000809789">
    <property type="component" value="Unassembled WGS sequence"/>
</dbReference>
<evidence type="ECO:0000313" key="3">
    <source>
        <dbReference type="Proteomes" id="UP000809789"/>
    </source>
</evidence>